<keyword evidence="5" id="KW-1003">Cell membrane</keyword>
<evidence type="ECO:0000256" key="13">
    <source>
        <dbReference type="ARBA" id="ARBA00032717"/>
    </source>
</evidence>
<dbReference type="FunFam" id="1.20.120.80:FF:000001">
    <property type="entry name" value="Cytochrome (Ubi)quinol oxidase subunit III"/>
    <property type="match status" value="1"/>
</dbReference>
<evidence type="ECO:0000256" key="15">
    <source>
        <dbReference type="SAM" id="MobiDB-lite"/>
    </source>
</evidence>
<feature type="transmembrane region" description="Helical" evidence="16">
    <location>
        <begin position="106"/>
        <end position="124"/>
    </location>
</feature>
<dbReference type="PANTHER" id="PTHR11403:SF2">
    <property type="entry name" value="CYTOCHROME BO(3) UBIQUINOL OXIDASE SUBUNIT 3"/>
    <property type="match status" value="1"/>
</dbReference>
<name>A0A560EXA4_9PROT</name>
<feature type="transmembrane region" description="Helical" evidence="16">
    <location>
        <begin position="33"/>
        <end position="58"/>
    </location>
</feature>
<dbReference type="Pfam" id="PF00510">
    <property type="entry name" value="COX3"/>
    <property type="match status" value="1"/>
</dbReference>
<evidence type="ECO:0000256" key="16">
    <source>
        <dbReference type="SAM" id="Phobius"/>
    </source>
</evidence>
<comment type="caution">
    <text evidence="18">The sequence shown here is derived from an EMBL/GenBank/DDBJ whole genome shotgun (WGS) entry which is preliminary data.</text>
</comment>
<evidence type="ECO:0000313" key="19">
    <source>
        <dbReference type="Proteomes" id="UP000319859"/>
    </source>
</evidence>
<protein>
    <recommendedName>
        <fullName evidence="4">Cytochrome bo(3) ubiquinol oxidase subunit 3</fullName>
    </recommendedName>
    <alternativeName>
        <fullName evidence="12">Cytochrome o ubiquinol oxidase subunit 3</fullName>
    </alternativeName>
    <alternativeName>
        <fullName evidence="10">Oxidase bo(3) subunit 3</fullName>
    </alternativeName>
    <alternativeName>
        <fullName evidence="13">Ubiquinol oxidase polypeptide III</fullName>
    </alternativeName>
    <alternativeName>
        <fullName evidence="11">Ubiquinol oxidase subunit 3</fullName>
    </alternativeName>
</protein>
<dbReference type="InterPro" id="IPR024791">
    <property type="entry name" value="Cyt_c/ubiquinol_Oxase_su3"/>
</dbReference>
<dbReference type="EMBL" id="VITN01000018">
    <property type="protein sequence ID" value="TWB14020.1"/>
    <property type="molecule type" value="Genomic_DNA"/>
</dbReference>
<comment type="function">
    <text evidence="9">Cytochrome bo(3) ubiquinol terminal oxidase is the component of the aerobic respiratory chain of E.coli that predominates when cells are grown at high aeration. Has proton pump activity across the membrane in addition to electron transfer, pumping 2 protons/electron.</text>
</comment>
<dbReference type="Proteomes" id="UP000319859">
    <property type="component" value="Unassembled WGS sequence"/>
</dbReference>
<feature type="transmembrane region" description="Helical" evidence="16">
    <location>
        <begin position="144"/>
        <end position="174"/>
    </location>
</feature>
<evidence type="ECO:0000256" key="12">
    <source>
        <dbReference type="ARBA" id="ARBA00032189"/>
    </source>
</evidence>
<dbReference type="SUPFAM" id="SSF81452">
    <property type="entry name" value="Cytochrome c oxidase subunit III-like"/>
    <property type="match status" value="1"/>
</dbReference>
<evidence type="ECO:0000259" key="17">
    <source>
        <dbReference type="PROSITE" id="PS50253"/>
    </source>
</evidence>
<comment type="subcellular location">
    <subcellularLocation>
        <location evidence="1 14">Cell membrane</location>
        <topology evidence="1 14">Multi-pass membrane protein</topology>
    </subcellularLocation>
</comment>
<dbReference type="PANTHER" id="PTHR11403">
    <property type="entry name" value="CYTOCHROME C OXIDASE SUBUNIT III"/>
    <property type="match status" value="1"/>
</dbReference>
<evidence type="ECO:0000256" key="1">
    <source>
        <dbReference type="ARBA" id="ARBA00004651"/>
    </source>
</evidence>
<feature type="transmembrane region" description="Helical" evidence="16">
    <location>
        <begin position="78"/>
        <end position="99"/>
    </location>
</feature>
<keyword evidence="6 14" id="KW-0812">Transmembrane</keyword>
<feature type="transmembrane region" description="Helical" evidence="16">
    <location>
        <begin position="186"/>
        <end position="210"/>
    </location>
</feature>
<dbReference type="PROSITE" id="PS50253">
    <property type="entry name" value="COX3"/>
    <property type="match status" value="1"/>
</dbReference>
<evidence type="ECO:0000256" key="5">
    <source>
        <dbReference type="ARBA" id="ARBA00022475"/>
    </source>
</evidence>
<evidence type="ECO:0000256" key="2">
    <source>
        <dbReference type="ARBA" id="ARBA00010581"/>
    </source>
</evidence>
<gene>
    <name evidence="18" type="ORF">FBZ89_11871</name>
</gene>
<keyword evidence="8 16" id="KW-0472">Membrane</keyword>
<dbReference type="AlphaFoldDB" id="A0A560EXA4"/>
<dbReference type="OrthoDB" id="9810850at2"/>
<evidence type="ECO:0000256" key="9">
    <source>
        <dbReference type="ARBA" id="ARBA00025694"/>
    </source>
</evidence>
<evidence type="ECO:0000256" key="7">
    <source>
        <dbReference type="ARBA" id="ARBA00022989"/>
    </source>
</evidence>
<dbReference type="GO" id="GO:0004129">
    <property type="term" value="F:cytochrome-c oxidase activity"/>
    <property type="evidence" value="ECO:0007669"/>
    <property type="project" value="InterPro"/>
</dbReference>
<reference evidence="18 19" key="1">
    <citation type="submission" date="2019-06" db="EMBL/GenBank/DDBJ databases">
        <title>Genomic Encyclopedia of Type Strains, Phase IV (KMG-V): Genome sequencing to study the core and pangenomes of soil and plant-associated prokaryotes.</title>
        <authorList>
            <person name="Whitman W."/>
        </authorList>
    </citation>
    <scope>NUCLEOTIDE SEQUENCE [LARGE SCALE GENOMIC DNA]</scope>
    <source>
        <strain evidence="18 19">BR 11880</strain>
    </source>
</reference>
<evidence type="ECO:0000256" key="6">
    <source>
        <dbReference type="ARBA" id="ARBA00022692"/>
    </source>
</evidence>
<evidence type="ECO:0000313" key="18">
    <source>
        <dbReference type="EMBL" id="TWB14020.1"/>
    </source>
</evidence>
<evidence type="ECO:0000256" key="8">
    <source>
        <dbReference type="ARBA" id="ARBA00023136"/>
    </source>
</evidence>
<proteinExistence type="inferred from homology"/>
<evidence type="ECO:0000256" key="4">
    <source>
        <dbReference type="ARBA" id="ARBA00014687"/>
    </source>
</evidence>
<feature type="domain" description="Heme-copper oxidase subunit III family profile" evidence="17">
    <location>
        <begin position="34"/>
        <end position="212"/>
    </location>
</feature>
<evidence type="ECO:0000256" key="11">
    <source>
        <dbReference type="ARBA" id="ARBA00031884"/>
    </source>
</evidence>
<feature type="region of interest" description="Disordered" evidence="15">
    <location>
        <begin position="1"/>
        <end position="24"/>
    </location>
</feature>
<accession>A0A560EXA4</accession>
<evidence type="ECO:0000256" key="10">
    <source>
        <dbReference type="ARBA" id="ARBA00030072"/>
    </source>
</evidence>
<evidence type="ECO:0000256" key="3">
    <source>
        <dbReference type="ARBA" id="ARBA00011700"/>
    </source>
</evidence>
<dbReference type="InterPro" id="IPR035973">
    <property type="entry name" value="Cyt_c_oxidase_su3-like_sf"/>
</dbReference>
<organism evidence="18 19">
    <name type="scientific">Nitrospirillum amazonense</name>
    <dbReference type="NCBI Taxonomy" id="28077"/>
    <lineage>
        <taxon>Bacteria</taxon>
        <taxon>Pseudomonadati</taxon>
        <taxon>Pseudomonadota</taxon>
        <taxon>Alphaproteobacteria</taxon>
        <taxon>Rhodospirillales</taxon>
        <taxon>Azospirillaceae</taxon>
        <taxon>Nitrospirillum</taxon>
    </lineage>
</organism>
<comment type="similarity">
    <text evidence="2 14">Belongs to the cytochrome c oxidase subunit 3 family.</text>
</comment>
<dbReference type="InterPro" id="IPR013833">
    <property type="entry name" value="Cyt_c_oxidase_su3_a-hlx"/>
</dbReference>
<dbReference type="GO" id="GO:0005886">
    <property type="term" value="C:plasma membrane"/>
    <property type="evidence" value="ECO:0007669"/>
    <property type="project" value="UniProtKB-SubCell"/>
</dbReference>
<comment type="subunit">
    <text evidence="3">Heterooctamer of two A chains, two B chains, two C chains and two D chains.</text>
</comment>
<dbReference type="InterPro" id="IPR000298">
    <property type="entry name" value="Cyt_c_oxidase-like_su3"/>
</dbReference>
<evidence type="ECO:0000256" key="14">
    <source>
        <dbReference type="RuleBase" id="RU003376"/>
    </source>
</evidence>
<sequence>MTATTLGGHEPARPHHGMPASASAAGPAPKRIIIAYGFWLFLLSDIVMFSAFFATFAVLGKATAGGLTGAELFDARNVAVETALLLFSSFSCGMMSLAMDARHRQAFYLGAAITFILGLGFLVLEMREFADMVARGATADRSAFLSGFFTLVGCHGAHVVVGLLWLVVMVAQVADKGWRATVCHRLMCFSLFWHALDIIWVALFTIVYLMGAR</sequence>
<dbReference type="RefSeq" id="WP_145752502.1">
    <property type="nucleotide sequence ID" value="NZ_VITN01000018.1"/>
</dbReference>
<dbReference type="Gene3D" id="1.20.120.80">
    <property type="entry name" value="Cytochrome c oxidase, subunit III, four-helix bundle"/>
    <property type="match status" value="1"/>
</dbReference>
<keyword evidence="7 16" id="KW-1133">Transmembrane helix</keyword>
<dbReference type="GO" id="GO:0019646">
    <property type="term" value="P:aerobic electron transport chain"/>
    <property type="evidence" value="ECO:0007669"/>
    <property type="project" value="InterPro"/>
</dbReference>